<evidence type="ECO:0000313" key="2">
    <source>
        <dbReference type="Proteomes" id="UP000295606"/>
    </source>
</evidence>
<protein>
    <submittedName>
        <fullName evidence="1">Uncharacterized protein</fullName>
    </submittedName>
</protein>
<comment type="caution">
    <text evidence="1">The sequence shown here is derived from an EMBL/GenBank/DDBJ whole genome shotgun (WGS) entry which is preliminary data.</text>
</comment>
<evidence type="ECO:0000313" key="1">
    <source>
        <dbReference type="EMBL" id="TDG07139.1"/>
    </source>
</evidence>
<proteinExistence type="predicted"/>
<sequence>MTSYGIELAGSRDTAAMDRINAFRGSDYLLSLAALQMQAIDLWAGEKTRVRSDLSKFIDFVEERLPQDVCVQSACNIARSLVVLDRPICALLRIELLLAQFGHVPDSRLTTGVCQH</sequence>
<name>A0A4R5LFM4_9BURK</name>
<dbReference type="RefSeq" id="WP_133184108.1">
    <property type="nucleotide sequence ID" value="NZ_SMOD01000012.1"/>
</dbReference>
<reference evidence="1 2" key="1">
    <citation type="submission" date="2019-03" db="EMBL/GenBank/DDBJ databases">
        <title>Paraburkholderia sp. isolated from native Mimosa gymnas in Guartela State Park, Brazil.</title>
        <authorList>
            <person name="Paulitsch F."/>
            <person name="Hungria M."/>
            <person name="Delamuta J.R.M."/>
            <person name="Ribeiro R.A."/>
            <person name="Dall'Agnol R."/>
            <person name="Silva J.S.B."/>
        </authorList>
    </citation>
    <scope>NUCLEOTIDE SEQUENCE [LARGE SCALE GENOMIC DNA]</scope>
    <source>
        <strain evidence="1 2">CNPSo 3008</strain>
    </source>
</reference>
<gene>
    <name evidence="1" type="ORF">E1N52_18010</name>
</gene>
<accession>A0A4R5LFM4</accession>
<dbReference type="AlphaFoldDB" id="A0A4R5LFM4"/>
<dbReference type="Proteomes" id="UP000295606">
    <property type="component" value="Unassembled WGS sequence"/>
</dbReference>
<dbReference type="EMBL" id="SMOD01000012">
    <property type="protein sequence ID" value="TDG07139.1"/>
    <property type="molecule type" value="Genomic_DNA"/>
</dbReference>
<organism evidence="1 2">
    <name type="scientific">Paraburkholderia guartelaensis</name>
    <dbReference type="NCBI Taxonomy" id="2546446"/>
    <lineage>
        <taxon>Bacteria</taxon>
        <taxon>Pseudomonadati</taxon>
        <taxon>Pseudomonadota</taxon>
        <taxon>Betaproteobacteria</taxon>
        <taxon>Burkholderiales</taxon>
        <taxon>Burkholderiaceae</taxon>
        <taxon>Paraburkholderia</taxon>
    </lineage>
</organism>